<evidence type="ECO:0000256" key="1">
    <source>
        <dbReference type="SAM" id="Phobius"/>
    </source>
</evidence>
<organism evidence="3 4">
    <name type="scientific">Actinomadura rudentiformis</name>
    <dbReference type="NCBI Taxonomy" id="359158"/>
    <lineage>
        <taxon>Bacteria</taxon>
        <taxon>Bacillati</taxon>
        <taxon>Actinomycetota</taxon>
        <taxon>Actinomycetes</taxon>
        <taxon>Streptosporangiales</taxon>
        <taxon>Thermomonosporaceae</taxon>
        <taxon>Actinomadura</taxon>
    </lineage>
</organism>
<reference evidence="3 4" key="1">
    <citation type="submission" date="2019-09" db="EMBL/GenBank/DDBJ databases">
        <title>Actinomadura physcomitrii sp. nov., a novel actinomycete isolated from moss [Physcomitrium sphaericum (Ludw) Fuernr].</title>
        <authorList>
            <person name="Zhuang X."/>
            <person name="Liu C."/>
        </authorList>
    </citation>
    <scope>NUCLEOTIDE SEQUENCE [LARGE SCALE GENOMIC DNA]</scope>
    <source>
        <strain evidence="3 4">HMC1</strain>
    </source>
</reference>
<keyword evidence="1" id="KW-1133">Transmembrane helix</keyword>
<evidence type="ECO:0008006" key="5">
    <source>
        <dbReference type="Google" id="ProtNLM"/>
    </source>
</evidence>
<feature type="chain" id="PRO_5039627845" description="Secreted protein" evidence="2">
    <location>
        <begin position="27"/>
        <end position="79"/>
    </location>
</feature>
<keyword evidence="1" id="KW-0472">Membrane</keyword>
<sequence>MNLPTRLATRLAALAMAATAGTAALAPPAAASTTLSPQDPATDTIQKIVVDNVLLSVLGLGPVVGKLLLNLGLIGKKEP</sequence>
<dbReference type="EMBL" id="WBMT01000015">
    <property type="protein sequence ID" value="KAB2344847.1"/>
    <property type="molecule type" value="Genomic_DNA"/>
</dbReference>
<evidence type="ECO:0000313" key="4">
    <source>
        <dbReference type="Proteomes" id="UP000468735"/>
    </source>
</evidence>
<keyword evidence="2" id="KW-0732">Signal</keyword>
<dbReference type="AlphaFoldDB" id="A0A6H9YI19"/>
<feature type="signal peptide" evidence="2">
    <location>
        <begin position="1"/>
        <end position="26"/>
    </location>
</feature>
<accession>A0A6H9YI19</accession>
<dbReference type="Proteomes" id="UP000468735">
    <property type="component" value="Unassembled WGS sequence"/>
</dbReference>
<dbReference type="RefSeq" id="WP_151565215.1">
    <property type="nucleotide sequence ID" value="NZ_WBMT01000015.1"/>
</dbReference>
<gene>
    <name evidence="3" type="ORF">F8566_30105</name>
</gene>
<feature type="transmembrane region" description="Helical" evidence="1">
    <location>
        <begin position="55"/>
        <end position="74"/>
    </location>
</feature>
<evidence type="ECO:0000256" key="2">
    <source>
        <dbReference type="SAM" id="SignalP"/>
    </source>
</evidence>
<protein>
    <recommendedName>
        <fullName evidence="5">Secreted protein</fullName>
    </recommendedName>
</protein>
<keyword evidence="1" id="KW-0812">Transmembrane</keyword>
<evidence type="ECO:0000313" key="3">
    <source>
        <dbReference type="EMBL" id="KAB2344847.1"/>
    </source>
</evidence>
<comment type="caution">
    <text evidence="3">The sequence shown here is derived from an EMBL/GenBank/DDBJ whole genome shotgun (WGS) entry which is preliminary data.</text>
</comment>
<proteinExistence type="predicted"/>
<name>A0A6H9YI19_9ACTN</name>
<keyword evidence="4" id="KW-1185">Reference proteome</keyword>